<dbReference type="Pfam" id="PF13419">
    <property type="entry name" value="HAD_2"/>
    <property type="match status" value="1"/>
</dbReference>
<dbReference type="CDD" id="cd07506">
    <property type="entry name" value="HAD_like"/>
    <property type="match status" value="1"/>
</dbReference>
<dbReference type="SUPFAM" id="SSF56784">
    <property type="entry name" value="HAD-like"/>
    <property type="match status" value="1"/>
</dbReference>
<dbReference type="Gene3D" id="1.10.150.240">
    <property type="entry name" value="Putative phosphatase, domain 2"/>
    <property type="match status" value="1"/>
</dbReference>
<dbReference type="AlphaFoldDB" id="A0A9W6GFQ9"/>
<comment type="caution">
    <text evidence="1">The sequence shown here is derived from an EMBL/GenBank/DDBJ whole genome shotgun (WGS) entry which is preliminary data.</text>
</comment>
<reference evidence="1" key="1">
    <citation type="submission" date="2022-12" db="EMBL/GenBank/DDBJ databases">
        <title>Reference genome sequencing for broad-spectrum identification of bacterial and archaeal isolates by mass spectrometry.</title>
        <authorList>
            <person name="Sekiguchi Y."/>
            <person name="Tourlousse D.M."/>
        </authorList>
    </citation>
    <scope>NUCLEOTIDE SEQUENCE</scope>
    <source>
        <strain evidence="1">TSL-P1</strain>
    </source>
</reference>
<organism evidence="1 2">
    <name type="scientific">Thermodesulfovibrio yellowstonii</name>
    <dbReference type="NCBI Taxonomy" id="28262"/>
    <lineage>
        <taxon>Bacteria</taxon>
        <taxon>Pseudomonadati</taxon>
        <taxon>Nitrospirota</taxon>
        <taxon>Thermodesulfovibrionia</taxon>
        <taxon>Thermodesulfovibrionales</taxon>
        <taxon>Thermodesulfovibrionaceae</taxon>
        <taxon>Thermodesulfovibrio</taxon>
    </lineage>
</organism>
<name>A0A9W6GFQ9_9BACT</name>
<protein>
    <recommendedName>
        <fullName evidence="3">HAD family hydrolase</fullName>
    </recommendedName>
</protein>
<keyword evidence="2" id="KW-1185">Reference proteome</keyword>
<dbReference type="InterPro" id="IPR036412">
    <property type="entry name" value="HAD-like_sf"/>
</dbReference>
<dbReference type="InterPro" id="IPR023198">
    <property type="entry name" value="PGP-like_dom2"/>
</dbReference>
<dbReference type="Gene3D" id="3.40.50.1000">
    <property type="entry name" value="HAD superfamily/HAD-like"/>
    <property type="match status" value="1"/>
</dbReference>
<dbReference type="EMBL" id="BSDX01000001">
    <property type="protein sequence ID" value="GLI53083.1"/>
    <property type="molecule type" value="Genomic_DNA"/>
</dbReference>
<evidence type="ECO:0000313" key="1">
    <source>
        <dbReference type="EMBL" id="GLI53083.1"/>
    </source>
</evidence>
<dbReference type="InterPro" id="IPR023214">
    <property type="entry name" value="HAD_sf"/>
</dbReference>
<evidence type="ECO:0000313" key="2">
    <source>
        <dbReference type="Proteomes" id="UP001144297"/>
    </source>
</evidence>
<proteinExistence type="predicted"/>
<dbReference type="PANTHER" id="PTHR43885:SF1">
    <property type="entry name" value="SUPERFAMILY HYDROLASE, PUTATIVE (AFU_ORTHOLOGUE AFUA_4G13290)-RELATED"/>
    <property type="match status" value="1"/>
</dbReference>
<gene>
    <name evidence="1" type="ORF">TISLANDTSLP1_07760</name>
</gene>
<sequence>MKLILFDIDGTLISAGGAGTRSLNKAFEEILGIKDAFKNFEMAGKTDVQIIKEGLMFAGIEPSMSLVNELIESYLNNLKVEINNNSKHLKPGVKEFIEFIYYELNYPLGLLTGNLEKGARIKLEPFGLNLFFPVGAFGSDHEDRNQLLPIAIDRFSKKFKYSIDFHQCIVIGDTPRDVACAKPYGAKVIAVATGPYSVKDLQTTDADIVVESLSETTKILTLLS</sequence>
<dbReference type="PANTHER" id="PTHR43885">
    <property type="entry name" value="HALOACID DEHALOGENASE-LIKE HYDROLASE"/>
    <property type="match status" value="1"/>
</dbReference>
<accession>A0A9W6GFQ9</accession>
<dbReference type="Proteomes" id="UP001144297">
    <property type="component" value="Unassembled WGS sequence"/>
</dbReference>
<evidence type="ECO:0008006" key="3">
    <source>
        <dbReference type="Google" id="ProtNLM"/>
    </source>
</evidence>
<dbReference type="InterPro" id="IPR041492">
    <property type="entry name" value="HAD_2"/>
</dbReference>